<comment type="caution">
    <text evidence="1">The sequence shown here is derived from an EMBL/GenBank/DDBJ whole genome shotgun (WGS) entry which is preliminary data.</text>
</comment>
<protein>
    <submittedName>
        <fullName evidence="1">Uncharacterized protein</fullName>
    </submittedName>
</protein>
<proteinExistence type="predicted"/>
<reference evidence="1" key="1">
    <citation type="journal article" date="2021" name="Genome Biol. Evol.">
        <title>A High-Quality Reference Genome for a Parasitic Bivalve with Doubly Uniparental Inheritance (Bivalvia: Unionida).</title>
        <authorList>
            <person name="Smith C.H."/>
        </authorList>
    </citation>
    <scope>NUCLEOTIDE SEQUENCE</scope>
    <source>
        <strain evidence="1">CHS0354</strain>
    </source>
</reference>
<dbReference type="AlphaFoldDB" id="A0AAE0SWG3"/>
<dbReference type="EMBL" id="JAEAOA010001460">
    <property type="protein sequence ID" value="KAK3598984.1"/>
    <property type="molecule type" value="Genomic_DNA"/>
</dbReference>
<reference evidence="1" key="2">
    <citation type="journal article" date="2021" name="Genome Biol. Evol.">
        <title>Developing a high-quality reference genome for a parasitic bivalve with doubly uniparental inheritance (Bivalvia: Unionida).</title>
        <authorList>
            <person name="Smith C.H."/>
        </authorList>
    </citation>
    <scope>NUCLEOTIDE SEQUENCE</scope>
    <source>
        <strain evidence="1">CHS0354</strain>
        <tissue evidence="1">Mantle</tissue>
    </source>
</reference>
<sequence>MYLLGLARQKTPQHIHKYSILLVFSSQSTLHRTEKPELRKSCLNFLCAEIYTIIFKQLLIYFLHSPQPCPYDVVTLSVSFKTFNSWMDDKMPQFSSALEKKNRQTACQNDMGRHMSC</sequence>
<evidence type="ECO:0000313" key="1">
    <source>
        <dbReference type="EMBL" id="KAK3598984.1"/>
    </source>
</evidence>
<keyword evidence="2" id="KW-1185">Reference proteome</keyword>
<gene>
    <name evidence="1" type="ORF">CHS0354_024660</name>
</gene>
<name>A0AAE0SWG3_9BIVA</name>
<accession>A0AAE0SWG3</accession>
<evidence type="ECO:0000313" key="2">
    <source>
        <dbReference type="Proteomes" id="UP001195483"/>
    </source>
</evidence>
<dbReference type="Proteomes" id="UP001195483">
    <property type="component" value="Unassembled WGS sequence"/>
</dbReference>
<reference evidence="1" key="3">
    <citation type="submission" date="2023-05" db="EMBL/GenBank/DDBJ databases">
        <authorList>
            <person name="Smith C.H."/>
        </authorList>
    </citation>
    <scope>NUCLEOTIDE SEQUENCE</scope>
    <source>
        <strain evidence="1">CHS0354</strain>
        <tissue evidence="1">Mantle</tissue>
    </source>
</reference>
<organism evidence="1 2">
    <name type="scientific">Potamilus streckersoni</name>
    <dbReference type="NCBI Taxonomy" id="2493646"/>
    <lineage>
        <taxon>Eukaryota</taxon>
        <taxon>Metazoa</taxon>
        <taxon>Spiralia</taxon>
        <taxon>Lophotrochozoa</taxon>
        <taxon>Mollusca</taxon>
        <taxon>Bivalvia</taxon>
        <taxon>Autobranchia</taxon>
        <taxon>Heteroconchia</taxon>
        <taxon>Palaeoheterodonta</taxon>
        <taxon>Unionida</taxon>
        <taxon>Unionoidea</taxon>
        <taxon>Unionidae</taxon>
        <taxon>Ambleminae</taxon>
        <taxon>Lampsilini</taxon>
        <taxon>Potamilus</taxon>
    </lineage>
</organism>